<organism evidence="2 3">
    <name type="scientific">Letharia lupina</name>
    <dbReference type="NCBI Taxonomy" id="560253"/>
    <lineage>
        <taxon>Eukaryota</taxon>
        <taxon>Fungi</taxon>
        <taxon>Dikarya</taxon>
        <taxon>Ascomycota</taxon>
        <taxon>Pezizomycotina</taxon>
        <taxon>Lecanoromycetes</taxon>
        <taxon>OSLEUM clade</taxon>
        <taxon>Lecanoromycetidae</taxon>
        <taxon>Lecanorales</taxon>
        <taxon>Lecanorineae</taxon>
        <taxon>Parmeliaceae</taxon>
        <taxon>Letharia</taxon>
    </lineage>
</organism>
<name>A0A8H6CGY9_9LECA</name>
<dbReference type="InterPro" id="IPR044930">
    <property type="entry name" value="Homing_endonuclease_His-Me"/>
</dbReference>
<sequence length="498" mass="56488">MFRQPFVSIPGSFDGSSGTLKRKLVGEDFGSATTFNSTIGKRKRSEYNEVPHLPSTQYRKSEELLNVRVLDDPVWPATTAIYVSGHETQALSDSGKFGVLPSDREANGCYKKSQLDLRRSWHDPPAHYTADEDSDSATRKTTRNLKTDSMTVVERKHFFIHTPTEGMKAATKKYLSDIYQLLDMSGSNDDCRLHPTPPQFNGKPVRAISFGFNWSDDHGFHRLTVDWGIVALVVRQQLTDDQMDGFINKSWHLSHLCGNWTCCNWRHFTVESGPINCGRNGCFNSPVKCTHNPPCMKEKKRQLLVTDNIRSEISKAITSLGGILSYEAFHALAEYDIRLVECFWENSKRGFCAFCGRSDDKAHICSSLSSLVDCKVMLRALKQCVKPTSEVREAIGYLVKIREDLERGSTVKDKILTEWLFSPGRCTELEQTSPRLKKTRRELRKKRLEVPSKCRQPGSTAENVDQLDEVENPHLKSLQATRSGLQELKKFRKVQGKT</sequence>
<feature type="region of interest" description="Disordered" evidence="1">
    <location>
        <begin position="121"/>
        <end position="143"/>
    </location>
</feature>
<gene>
    <name evidence="2" type="ORF">HO133_001081</name>
</gene>
<dbReference type="InterPro" id="IPR044925">
    <property type="entry name" value="His-Me_finger_sf"/>
</dbReference>
<feature type="region of interest" description="Disordered" evidence="1">
    <location>
        <begin position="448"/>
        <end position="470"/>
    </location>
</feature>
<dbReference type="RefSeq" id="XP_037152375.1">
    <property type="nucleotide sequence ID" value="XM_037292013.1"/>
</dbReference>
<accession>A0A8H6CGY9</accession>
<evidence type="ECO:0000313" key="3">
    <source>
        <dbReference type="Proteomes" id="UP000593566"/>
    </source>
</evidence>
<dbReference type="Gene3D" id="3.90.75.10">
    <property type="entry name" value="Homing Intron 3 (I-ppo) Encoded Endonuclease, Chain A"/>
    <property type="match status" value="1"/>
</dbReference>
<dbReference type="GO" id="GO:0004519">
    <property type="term" value="F:endonuclease activity"/>
    <property type="evidence" value="ECO:0007669"/>
    <property type="project" value="InterPro"/>
</dbReference>
<reference evidence="2 3" key="1">
    <citation type="journal article" date="2020" name="Genomics">
        <title>Complete, high-quality genomes from long-read metagenomic sequencing of two wolf lichen thalli reveals enigmatic genome architecture.</title>
        <authorList>
            <person name="McKenzie S.K."/>
            <person name="Walston R.F."/>
            <person name="Allen J.L."/>
        </authorList>
    </citation>
    <scope>NUCLEOTIDE SEQUENCE [LARGE SCALE GENOMIC DNA]</scope>
    <source>
        <strain evidence="2">WasteWater1</strain>
    </source>
</reference>
<proteinExistence type="predicted"/>
<protein>
    <recommendedName>
        <fullName evidence="4">Zinc-binding loop region of homing endonuclease domain-containing protein</fullName>
    </recommendedName>
</protein>
<dbReference type="EMBL" id="JACCJB010000011">
    <property type="protein sequence ID" value="KAF6223029.1"/>
    <property type="molecule type" value="Genomic_DNA"/>
</dbReference>
<evidence type="ECO:0000313" key="2">
    <source>
        <dbReference type="EMBL" id="KAF6223029.1"/>
    </source>
</evidence>
<evidence type="ECO:0000256" key="1">
    <source>
        <dbReference type="SAM" id="MobiDB-lite"/>
    </source>
</evidence>
<dbReference type="GeneID" id="59329499"/>
<keyword evidence="3" id="KW-1185">Reference proteome</keyword>
<comment type="caution">
    <text evidence="2">The sequence shown here is derived from an EMBL/GenBank/DDBJ whole genome shotgun (WGS) entry which is preliminary data.</text>
</comment>
<evidence type="ECO:0008006" key="4">
    <source>
        <dbReference type="Google" id="ProtNLM"/>
    </source>
</evidence>
<dbReference type="Proteomes" id="UP000593566">
    <property type="component" value="Unassembled WGS sequence"/>
</dbReference>
<dbReference type="SUPFAM" id="SSF54060">
    <property type="entry name" value="His-Me finger endonucleases"/>
    <property type="match status" value="1"/>
</dbReference>
<dbReference type="AlphaFoldDB" id="A0A8H6CGY9"/>